<proteinExistence type="predicted"/>
<dbReference type="GeneID" id="91104408"/>
<evidence type="ECO:0000313" key="3">
    <source>
        <dbReference type="Proteomes" id="UP001358614"/>
    </source>
</evidence>
<keyword evidence="3" id="KW-1185">Reference proteome</keyword>
<dbReference type="PANTHER" id="PTHR42791">
    <property type="entry name" value="GNAT FAMILY ACETYLTRANSFERASE"/>
    <property type="match status" value="1"/>
</dbReference>
<dbReference type="EMBL" id="CP144089">
    <property type="protein sequence ID" value="WWD07506.1"/>
    <property type="molecule type" value="Genomic_DNA"/>
</dbReference>
<protein>
    <recommendedName>
        <fullName evidence="1">N-acetyltransferase domain-containing protein</fullName>
    </recommendedName>
</protein>
<dbReference type="InterPro" id="IPR052523">
    <property type="entry name" value="Trichothecene_AcTrans"/>
</dbReference>
<feature type="domain" description="N-acetyltransferase" evidence="1">
    <location>
        <begin position="118"/>
        <end position="256"/>
    </location>
</feature>
<dbReference type="PROSITE" id="PS51186">
    <property type="entry name" value="GNAT"/>
    <property type="match status" value="1"/>
</dbReference>
<dbReference type="AlphaFoldDB" id="A0AAX4KM16"/>
<gene>
    <name evidence="2" type="ORF">V865_005607</name>
</gene>
<name>A0AAX4KM16_9TREE</name>
<dbReference type="Gene3D" id="3.40.630.30">
    <property type="match status" value="1"/>
</dbReference>
<dbReference type="CDD" id="cd04301">
    <property type="entry name" value="NAT_SF"/>
    <property type="match status" value="1"/>
</dbReference>
<dbReference type="PANTHER" id="PTHR42791:SF1">
    <property type="entry name" value="N-ACETYLTRANSFERASE DOMAIN-CONTAINING PROTEIN"/>
    <property type="match status" value="1"/>
</dbReference>
<dbReference type="GO" id="GO:0016747">
    <property type="term" value="F:acyltransferase activity, transferring groups other than amino-acyl groups"/>
    <property type="evidence" value="ECO:0007669"/>
    <property type="project" value="InterPro"/>
</dbReference>
<evidence type="ECO:0000259" key="1">
    <source>
        <dbReference type="PROSITE" id="PS51186"/>
    </source>
</evidence>
<reference evidence="2 3" key="1">
    <citation type="submission" date="2024-01" db="EMBL/GenBank/DDBJ databases">
        <title>Comparative genomics of Cryptococcus and Kwoniella reveals pathogenesis evolution and contrasting modes of karyotype evolution via chromosome fusion or intercentromeric recombination.</title>
        <authorList>
            <person name="Coelho M.A."/>
            <person name="David-Palma M."/>
            <person name="Shea T."/>
            <person name="Bowers K."/>
            <person name="McGinley-Smith S."/>
            <person name="Mohammad A.W."/>
            <person name="Gnirke A."/>
            <person name="Yurkov A.M."/>
            <person name="Nowrousian M."/>
            <person name="Sun S."/>
            <person name="Cuomo C.A."/>
            <person name="Heitman J."/>
        </authorList>
    </citation>
    <scope>NUCLEOTIDE SEQUENCE [LARGE SCALE GENOMIC DNA]</scope>
    <source>
        <strain evidence="2 3">PYCC6329</strain>
    </source>
</reference>
<organism evidence="2 3">
    <name type="scientific">Kwoniella europaea PYCC6329</name>
    <dbReference type="NCBI Taxonomy" id="1423913"/>
    <lineage>
        <taxon>Eukaryota</taxon>
        <taxon>Fungi</taxon>
        <taxon>Dikarya</taxon>
        <taxon>Basidiomycota</taxon>
        <taxon>Agaricomycotina</taxon>
        <taxon>Tremellomycetes</taxon>
        <taxon>Tremellales</taxon>
        <taxon>Cryptococcaceae</taxon>
        <taxon>Kwoniella</taxon>
    </lineage>
</organism>
<dbReference type="KEGG" id="ker:91104408"/>
<dbReference type="SUPFAM" id="SSF55729">
    <property type="entry name" value="Acyl-CoA N-acyltransferases (Nat)"/>
    <property type="match status" value="1"/>
</dbReference>
<evidence type="ECO:0000313" key="2">
    <source>
        <dbReference type="EMBL" id="WWD07506.1"/>
    </source>
</evidence>
<sequence>MENSFNTEMESRRSSRDAVLLSEPLATEATHILREITIPTKDEAKRILSIITQSYQDIPSDKWLYDGEPEPERCSLLYFFGPQYDDTIDLHGKSSASSSQAGCEIWTSSDLNGEIQSVMAYKLPHKVYEAQGIRHVYAERLWEDLPEDKVNWLRDESGDAFDELRATLDFKPEDSVEVQFLFTDPSSRSKGHGAKLIEKMKEISERNGLPFWLSAHNDGARNFYEVKGGLKRGSTVELPFGHGKSSDMTAFTYNPDQLKS</sequence>
<accession>A0AAX4KM16</accession>
<dbReference type="InterPro" id="IPR000182">
    <property type="entry name" value="GNAT_dom"/>
</dbReference>
<dbReference type="Proteomes" id="UP001358614">
    <property type="component" value="Chromosome 1"/>
</dbReference>
<dbReference type="RefSeq" id="XP_066085473.1">
    <property type="nucleotide sequence ID" value="XM_066229376.1"/>
</dbReference>
<dbReference type="Pfam" id="PF00583">
    <property type="entry name" value="Acetyltransf_1"/>
    <property type="match status" value="1"/>
</dbReference>
<dbReference type="InterPro" id="IPR016181">
    <property type="entry name" value="Acyl_CoA_acyltransferase"/>
</dbReference>